<keyword evidence="5 6" id="KW-0472">Membrane</keyword>
<feature type="transmembrane region" description="Helical" evidence="6">
    <location>
        <begin position="79"/>
        <end position="99"/>
    </location>
</feature>
<dbReference type="PANTHER" id="PTHR32322">
    <property type="entry name" value="INNER MEMBRANE TRANSPORTER"/>
    <property type="match status" value="1"/>
</dbReference>
<keyword evidence="4 6" id="KW-1133">Transmembrane helix</keyword>
<feature type="transmembrane region" description="Helical" evidence="6">
    <location>
        <begin position="161"/>
        <end position="180"/>
    </location>
</feature>
<feature type="signal peptide" evidence="7">
    <location>
        <begin position="1"/>
        <end position="29"/>
    </location>
</feature>
<feature type="domain" description="EamA" evidence="8">
    <location>
        <begin position="10"/>
        <end position="149"/>
    </location>
</feature>
<keyword evidence="3 6" id="KW-0812">Transmembrane</keyword>
<dbReference type="RefSeq" id="WP_338748892.1">
    <property type="nucleotide sequence ID" value="NZ_CP144913.1"/>
</dbReference>
<comment type="subcellular location">
    <subcellularLocation>
        <location evidence="1">Membrane</location>
        <topology evidence="1">Multi-pass membrane protein</topology>
    </subcellularLocation>
</comment>
<feature type="domain" description="EamA" evidence="8">
    <location>
        <begin position="162"/>
        <end position="295"/>
    </location>
</feature>
<keyword evidence="7" id="KW-0732">Signal</keyword>
<feature type="transmembrane region" description="Helical" evidence="6">
    <location>
        <begin position="39"/>
        <end position="59"/>
    </location>
</feature>
<evidence type="ECO:0000313" key="9">
    <source>
        <dbReference type="EMBL" id="WXB76125.1"/>
    </source>
</evidence>
<evidence type="ECO:0000256" key="6">
    <source>
        <dbReference type="SAM" id="Phobius"/>
    </source>
</evidence>
<feature type="transmembrane region" description="Helical" evidence="6">
    <location>
        <begin position="254"/>
        <end position="273"/>
    </location>
</feature>
<accession>A0ABZ2MGF8</accession>
<dbReference type="InterPro" id="IPR050638">
    <property type="entry name" value="AA-Vitamin_Transporters"/>
</dbReference>
<evidence type="ECO:0000313" key="10">
    <source>
        <dbReference type="Proteomes" id="UP001382727"/>
    </source>
</evidence>
<evidence type="ECO:0000256" key="2">
    <source>
        <dbReference type="ARBA" id="ARBA00007362"/>
    </source>
</evidence>
<dbReference type="InterPro" id="IPR037185">
    <property type="entry name" value="EmrE-like"/>
</dbReference>
<dbReference type="EMBL" id="CP144913">
    <property type="protein sequence ID" value="WXB76125.1"/>
    <property type="molecule type" value="Genomic_DNA"/>
</dbReference>
<comment type="similarity">
    <text evidence="2">Belongs to the EamA transporter family.</text>
</comment>
<sequence>MTRSTGTTTAVVAAIGAAALWGTTGTAQALGPEGTQPVVVGTLRIVAGALALALLAVAIRPRSGRAHPTVRAARVPQPVVVLLGGLCVAAYQVCFFEGVARAGVAVGTVVALGTAPLATGLLGLLLSERPRPRWAVATTGAVTGVVLLVAGSAGGAERVDALGIAAAVGAGVSYAGYTVAARTLLLRGVRGLAVVAGLFVTGAVLLLPALFSADLTWLRAPAGWAVVLWLGIGATGVSYVLFQHGLARLSASTVATLSLAEPVTATLLGVLVLRETLSALSAAGIAVALLSLLLVAAPAHRRGRRLGSRSVPSPP</sequence>
<feature type="transmembrane region" description="Helical" evidence="6">
    <location>
        <begin position="192"/>
        <end position="211"/>
    </location>
</feature>
<feature type="transmembrane region" description="Helical" evidence="6">
    <location>
        <begin position="223"/>
        <end position="242"/>
    </location>
</feature>
<name>A0ABZ2MGF8_9MICO</name>
<dbReference type="PANTHER" id="PTHR32322:SF2">
    <property type="entry name" value="EAMA DOMAIN-CONTAINING PROTEIN"/>
    <property type="match status" value="1"/>
</dbReference>
<dbReference type="SUPFAM" id="SSF103481">
    <property type="entry name" value="Multidrug resistance efflux transporter EmrE"/>
    <property type="match status" value="2"/>
</dbReference>
<feature type="transmembrane region" description="Helical" evidence="6">
    <location>
        <begin position="105"/>
        <end position="127"/>
    </location>
</feature>
<feature type="transmembrane region" description="Helical" evidence="6">
    <location>
        <begin position="134"/>
        <end position="155"/>
    </location>
</feature>
<organism evidence="9 10">
    <name type="scientific">Janibacter alittae</name>
    <dbReference type="NCBI Taxonomy" id="3115209"/>
    <lineage>
        <taxon>Bacteria</taxon>
        <taxon>Bacillati</taxon>
        <taxon>Actinomycetota</taxon>
        <taxon>Actinomycetes</taxon>
        <taxon>Micrococcales</taxon>
        <taxon>Intrasporangiaceae</taxon>
        <taxon>Janibacter</taxon>
    </lineage>
</organism>
<reference evidence="9 10" key="1">
    <citation type="submission" date="2024-02" db="EMBL/GenBank/DDBJ databases">
        <title>Janibacter sp. nov., isolated from gut of marine sandworm.</title>
        <authorList>
            <person name="Kim B."/>
            <person name="Jun M.O."/>
            <person name="Shin N.-R."/>
        </authorList>
    </citation>
    <scope>NUCLEOTIDE SEQUENCE [LARGE SCALE GENOMIC DNA]</scope>
    <source>
        <strain evidence="9 10">A1S7</strain>
    </source>
</reference>
<evidence type="ECO:0000259" key="8">
    <source>
        <dbReference type="Pfam" id="PF00892"/>
    </source>
</evidence>
<feature type="transmembrane region" description="Helical" evidence="6">
    <location>
        <begin position="279"/>
        <end position="299"/>
    </location>
</feature>
<gene>
    <name evidence="9" type="ORF">V1351_14450</name>
</gene>
<proteinExistence type="inferred from homology"/>
<evidence type="ECO:0000256" key="1">
    <source>
        <dbReference type="ARBA" id="ARBA00004141"/>
    </source>
</evidence>
<evidence type="ECO:0000256" key="4">
    <source>
        <dbReference type="ARBA" id="ARBA00022989"/>
    </source>
</evidence>
<feature type="chain" id="PRO_5047353591" evidence="7">
    <location>
        <begin position="30"/>
        <end position="315"/>
    </location>
</feature>
<dbReference type="Pfam" id="PF00892">
    <property type="entry name" value="EamA"/>
    <property type="match status" value="2"/>
</dbReference>
<dbReference type="Proteomes" id="UP001382727">
    <property type="component" value="Chromosome"/>
</dbReference>
<dbReference type="InterPro" id="IPR000620">
    <property type="entry name" value="EamA_dom"/>
</dbReference>
<protein>
    <submittedName>
        <fullName evidence="9">EamA family transporter</fullName>
    </submittedName>
</protein>
<keyword evidence="10" id="KW-1185">Reference proteome</keyword>
<evidence type="ECO:0000256" key="7">
    <source>
        <dbReference type="SAM" id="SignalP"/>
    </source>
</evidence>
<evidence type="ECO:0000256" key="3">
    <source>
        <dbReference type="ARBA" id="ARBA00022692"/>
    </source>
</evidence>
<evidence type="ECO:0000256" key="5">
    <source>
        <dbReference type="ARBA" id="ARBA00023136"/>
    </source>
</evidence>